<dbReference type="AlphaFoldDB" id="A0A4Y2BF38"/>
<protein>
    <submittedName>
        <fullName evidence="1">Uncharacterized protein</fullName>
    </submittedName>
</protein>
<keyword evidence="2" id="KW-1185">Reference proteome</keyword>
<dbReference type="EMBL" id="BGPR01000071">
    <property type="protein sequence ID" value="GBL90367.1"/>
    <property type="molecule type" value="Genomic_DNA"/>
</dbReference>
<sequence>MSPCLMPLRQTYQFRWTWYRSMSCGTITKRVKTPVEDVGLDVEKNDHKGRLSPPVAILPRHRRTQTERQWRRNSLLCRKGSISRQTVSSQSLHKEDCSDDLLCYLCPKCTRVRVIGPVRHRSWTPKQLGTLSLTDESLM</sequence>
<comment type="caution">
    <text evidence="1">The sequence shown here is derived from an EMBL/GenBank/DDBJ whole genome shotgun (WGS) entry which is preliminary data.</text>
</comment>
<proteinExistence type="predicted"/>
<gene>
    <name evidence="1" type="ORF">AVEN_178813_1</name>
</gene>
<accession>A0A4Y2BF38</accession>
<dbReference type="Proteomes" id="UP000499080">
    <property type="component" value="Unassembled WGS sequence"/>
</dbReference>
<reference evidence="1 2" key="1">
    <citation type="journal article" date="2019" name="Sci. Rep.">
        <title>Orb-weaving spider Araneus ventricosus genome elucidates the spidroin gene catalogue.</title>
        <authorList>
            <person name="Kono N."/>
            <person name="Nakamura H."/>
            <person name="Ohtoshi R."/>
            <person name="Moran D.A.P."/>
            <person name="Shinohara A."/>
            <person name="Yoshida Y."/>
            <person name="Fujiwara M."/>
            <person name="Mori M."/>
            <person name="Tomita M."/>
            <person name="Arakawa K."/>
        </authorList>
    </citation>
    <scope>NUCLEOTIDE SEQUENCE [LARGE SCALE GENOMIC DNA]</scope>
</reference>
<evidence type="ECO:0000313" key="2">
    <source>
        <dbReference type="Proteomes" id="UP000499080"/>
    </source>
</evidence>
<evidence type="ECO:0000313" key="1">
    <source>
        <dbReference type="EMBL" id="GBL90367.1"/>
    </source>
</evidence>
<organism evidence="1 2">
    <name type="scientific">Araneus ventricosus</name>
    <name type="common">Orbweaver spider</name>
    <name type="synonym">Epeira ventricosa</name>
    <dbReference type="NCBI Taxonomy" id="182803"/>
    <lineage>
        <taxon>Eukaryota</taxon>
        <taxon>Metazoa</taxon>
        <taxon>Ecdysozoa</taxon>
        <taxon>Arthropoda</taxon>
        <taxon>Chelicerata</taxon>
        <taxon>Arachnida</taxon>
        <taxon>Araneae</taxon>
        <taxon>Araneomorphae</taxon>
        <taxon>Entelegynae</taxon>
        <taxon>Araneoidea</taxon>
        <taxon>Araneidae</taxon>
        <taxon>Araneus</taxon>
    </lineage>
</organism>
<name>A0A4Y2BF38_ARAVE</name>